<dbReference type="AlphaFoldDB" id="A0A9D4PRW9"/>
<keyword evidence="3" id="KW-1185">Reference proteome</keyword>
<dbReference type="EMBL" id="JABSTV010001251">
    <property type="protein sequence ID" value="KAH7951902.1"/>
    <property type="molecule type" value="Genomic_DNA"/>
</dbReference>
<comment type="caution">
    <text evidence="2">The sequence shown here is derived from an EMBL/GenBank/DDBJ whole genome shotgun (WGS) entry which is preliminary data.</text>
</comment>
<dbReference type="VEuPathDB" id="VectorBase:RSAN_048906"/>
<proteinExistence type="predicted"/>
<dbReference type="Proteomes" id="UP000821837">
    <property type="component" value="Chromosome 5"/>
</dbReference>
<sequence length="475" mass="53369">MAVMMTTLPDLSALLPTFNESGTPAFKHWIEELQRIQRLSRWKDPTFLAIAQGKLRGVAADWHASTWRQLPTWTIWKAGLQEQSGQKLSIIQWQQKVTALTQKSGGGLQQYTLAKLKIMSRCPLPITYKERIHYPVQGIRDDQVATSITVQRPRTVEDFISIVSEVGKALDHARLIHSKHSNSQDSRDARSSTVILPELTALMLGRLRYSTPQARRSLLVLPAYHLLTKSQAAVKRTVQRHAGLFSSSPDDIDLYDGIDREIKLMPDAKPYRRQPYRYTASDRQFLERQTATLLRQTAGDKPPTPDSVEALPEDHVTVHDSADLMKPRPNLQVDDPCAIAHNLYIYRTMTCQRKISFPFSKWTWTSRRREIGACLRDSERLTFFKSPDLFVASCVGEPASTRVVHPAGRRQDSERAGSSPGAEETRGATANGSYRRPSGGSPTRPMTLAAATSLPRPSTHDYVTAGTLAEHHFPD</sequence>
<protein>
    <submittedName>
        <fullName evidence="2">Uncharacterized protein</fullName>
    </submittedName>
</protein>
<reference evidence="2" key="2">
    <citation type="submission" date="2021-09" db="EMBL/GenBank/DDBJ databases">
        <authorList>
            <person name="Jia N."/>
            <person name="Wang J."/>
            <person name="Shi W."/>
            <person name="Du L."/>
            <person name="Sun Y."/>
            <person name="Zhan W."/>
            <person name="Jiang J."/>
            <person name="Wang Q."/>
            <person name="Zhang B."/>
            <person name="Ji P."/>
            <person name="Sakyi L.B."/>
            <person name="Cui X."/>
            <person name="Yuan T."/>
            <person name="Jiang B."/>
            <person name="Yang W."/>
            <person name="Lam T.T.-Y."/>
            <person name="Chang Q."/>
            <person name="Ding S."/>
            <person name="Wang X."/>
            <person name="Zhu J."/>
            <person name="Ruan X."/>
            <person name="Zhao L."/>
            <person name="Wei J."/>
            <person name="Que T."/>
            <person name="Du C."/>
            <person name="Cheng J."/>
            <person name="Dai P."/>
            <person name="Han X."/>
            <person name="Huang E."/>
            <person name="Gao Y."/>
            <person name="Liu J."/>
            <person name="Shao H."/>
            <person name="Ye R."/>
            <person name="Li L."/>
            <person name="Wei W."/>
            <person name="Wang X."/>
            <person name="Wang C."/>
            <person name="Huo Q."/>
            <person name="Li W."/>
            <person name="Guo W."/>
            <person name="Chen H."/>
            <person name="Chen S."/>
            <person name="Zhou L."/>
            <person name="Zhou L."/>
            <person name="Ni X."/>
            <person name="Tian J."/>
            <person name="Zhou Y."/>
            <person name="Sheng Y."/>
            <person name="Liu T."/>
            <person name="Pan Y."/>
            <person name="Xia L."/>
            <person name="Li J."/>
            <person name="Zhao F."/>
            <person name="Cao W."/>
        </authorList>
    </citation>
    <scope>NUCLEOTIDE SEQUENCE</scope>
    <source>
        <strain evidence="2">Rsan-2018</strain>
        <tissue evidence="2">Larvae</tissue>
    </source>
</reference>
<reference evidence="2" key="1">
    <citation type="journal article" date="2020" name="Cell">
        <title>Large-Scale Comparative Analyses of Tick Genomes Elucidate Their Genetic Diversity and Vector Capacities.</title>
        <authorList>
            <consortium name="Tick Genome and Microbiome Consortium (TIGMIC)"/>
            <person name="Jia N."/>
            <person name="Wang J."/>
            <person name="Shi W."/>
            <person name="Du L."/>
            <person name="Sun Y."/>
            <person name="Zhan W."/>
            <person name="Jiang J.F."/>
            <person name="Wang Q."/>
            <person name="Zhang B."/>
            <person name="Ji P."/>
            <person name="Bell-Sakyi L."/>
            <person name="Cui X.M."/>
            <person name="Yuan T.T."/>
            <person name="Jiang B.G."/>
            <person name="Yang W.F."/>
            <person name="Lam T.T."/>
            <person name="Chang Q.C."/>
            <person name="Ding S.J."/>
            <person name="Wang X.J."/>
            <person name="Zhu J.G."/>
            <person name="Ruan X.D."/>
            <person name="Zhao L."/>
            <person name="Wei J.T."/>
            <person name="Ye R.Z."/>
            <person name="Que T.C."/>
            <person name="Du C.H."/>
            <person name="Zhou Y.H."/>
            <person name="Cheng J.X."/>
            <person name="Dai P.F."/>
            <person name="Guo W.B."/>
            <person name="Han X.H."/>
            <person name="Huang E.J."/>
            <person name="Li L.F."/>
            <person name="Wei W."/>
            <person name="Gao Y.C."/>
            <person name="Liu J.Z."/>
            <person name="Shao H.Z."/>
            <person name="Wang X."/>
            <person name="Wang C.C."/>
            <person name="Yang T.C."/>
            <person name="Huo Q.B."/>
            <person name="Li W."/>
            <person name="Chen H.Y."/>
            <person name="Chen S.E."/>
            <person name="Zhou L.G."/>
            <person name="Ni X.B."/>
            <person name="Tian J.H."/>
            <person name="Sheng Y."/>
            <person name="Liu T."/>
            <person name="Pan Y.S."/>
            <person name="Xia L.Y."/>
            <person name="Li J."/>
            <person name="Zhao F."/>
            <person name="Cao W.C."/>
        </authorList>
    </citation>
    <scope>NUCLEOTIDE SEQUENCE</scope>
    <source>
        <strain evidence="2">Rsan-2018</strain>
    </source>
</reference>
<gene>
    <name evidence="2" type="ORF">HPB52_015197</name>
</gene>
<feature type="region of interest" description="Disordered" evidence="1">
    <location>
        <begin position="402"/>
        <end position="475"/>
    </location>
</feature>
<dbReference type="VEuPathDB" id="VectorBase:RSAN_051446"/>
<evidence type="ECO:0000313" key="3">
    <source>
        <dbReference type="Proteomes" id="UP000821837"/>
    </source>
</evidence>
<evidence type="ECO:0000313" key="2">
    <source>
        <dbReference type="EMBL" id="KAH7951902.1"/>
    </source>
</evidence>
<name>A0A9D4PRW9_RHISA</name>
<evidence type="ECO:0000256" key="1">
    <source>
        <dbReference type="SAM" id="MobiDB-lite"/>
    </source>
</evidence>
<organism evidence="2 3">
    <name type="scientific">Rhipicephalus sanguineus</name>
    <name type="common">Brown dog tick</name>
    <name type="synonym">Ixodes sanguineus</name>
    <dbReference type="NCBI Taxonomy" id="34632"/>
    <lineage>
        <taxon>Eukaryota</taxon>
        <taxon>Metazoa</taxon>
        <taxon>Ecdysozoa</taxon>
        <taxon>Arthropoda</taxon>
        <taxon>Chelicerata</taxon>
        <taxon>Arachnida</taxon>
        <taxon>Acari</taxon>
        <taxon>Parasitiformes</taxon>
        <taxon>Ixodida</taxon>
        <taxon>Ixodoidea</taxon>
        <taxon>Ixodidae</taxon>
        <taxon>Rhipicephalinae</taxon>
        <taxon>Rhipicephalus</taxon>
        <taxon>Rhipicephalus</taxon>
    </lineage>
</organism>
<accession>A0A9D4PRW9</accession>